<reference evidence="1 2" key="1">
    <citation type="submission" date="2014-06" db="EMBL/GenBank/DDBJ databases">
        <title>Genome characterization of distinct group I Clostridium botulinum lineages.</title>
        <authorList>
            <person name="Giordani F."/>
            <person name="Anselmo A."/>
            <person name="Fillo S."/>
            <person name="Palozzi A.M."/>
            <person name="Fortunato A."/>
            <person name="Gentile B."/>
            <person name="Ciammaruconi A."/>
            <person name="Anniballi F."/>
            <person name="De Medici D."/>
            <person name="Lista F."/>
        </authorList>
    </citation>
    <scope>NUCLEOTIDE SEQUENCE [LARGE SCALE GENOMIC DNA]</scope>
    <source>
        <strain evidence="1 2">B2 450</strain>
    </source>
</reference>
<dbReference type="AlphaFoldDB" id="A0A0D1ALA3"/>
<gene>
    <name evidence="1" type="ORF">N495_10040</name>
</gene>
<accession>A0A0D1ALA3</accession>
<evidence type="ECO:0000313" key="2">
    <source>
        <dbReference type="Proteomes" id="UP000032250"/>
    </source>
</evidence>
<comment type="caution">
    <text evidence="1">The sequence shown here is derived from an EMBL/GenBank/DDBJ whole genome shotgun (WGS) entry which is preliminary data.</text>
</comment>
<dbReference type="HOGENOM" id="CLU_2394514_0_0_9"/>
<protein>
    <submittedName>
        <fullName evidence="1">Uncharacterized protein</fullName>
    </submittedName>
</protein>
<dbReference type="PATRIC" id="fig|1379739.3.peg.2368"/>
<dbReference type="RefSeq" id="WP_003485669.1">
    <property type="nucleotide sequence ID" value="NZ_JXSU01000007.1"/>
</dbReference>
<proteinExistence type="predicted"/>
<name>A0A0D1ALA3_CLOBO</name>
<dbReference type="Proteomes" id="UP000032250">
    <property type="component" value="Unassembled WGS sequence"/>
</dbReference>
<evidence type="ECO:0000313" key="1">
    <source>
        <dbReference type="EMBL" id="KIS23919.1"/>
    </source>
</evidence>
<dbReference type="EMBL" id="JXSU01000007">
    <property type="protein sequence ID" value="KIS23919.1"/>
    <property type="molecule type" value="Genomic_DNA"/>
</dbReference>
<sequence>MNEESRRYCQEPKEDKLESNAAAFAYNKNYNILVAPNTVNDDDGAGIDANKTKNHFDELMENLRDNDKDMETKSKTTGQATIVNTNLNFIVTI</sequence>
<organism evidence="1 2">
    <name type="scientific">Clostridium botulinum B2 450</name>
    <dbReference type="NCBI Taxonomy" id="1379739"/>
    <lineage>
        <taxon>Bacteria</taxon>
        <taxon>Bacillati</taxon>
        <taxon>Bacillota</taxon>
        <taxon>Clostridia</taxon>
        <taxon>Eubacteriales</taxon>
        <taxon>Clostridiaceae</taxon>
        <taxon>Clostridium</taxon>
    </lineage>
</organism>